<dbReference type="PANTHER" id="PTHR39638">
    <property type="entry name" value="YCF35"/>
    <property type="match status" value="1"/>
</dbReference>
<dbReference type="PANTHER" id="PTHR39638:SF2">
    <property type="entry name" value="YCF35"/>
    <property type="match status" value="1"/>
</dbReference>
<geneLocation type="plastid" evidence="5"/>
<dbReference type="InterPro" id="IPR009666">
    <property type="entry name" value="Uncharacterised_Ycf35"/>
</dbReference>
<sequence length="128" mass="14794">MSHFSKINTNISNLKILQKTLSDFGFITVLNGNHDILKLKYSNIMVYKDNKCSKPICNFSWDGKEYNLVVDISLWNLDCSLDYFLEKLNQNYALNIINQEVIASGFHKSIKEVMNDGSIKLVVQKWIN</sequence>
<evidence type="ECO:0000313" key="5">
    <source>
        <dbReference type="EMBL" id="QCI06845.1"/>
    </source>
</evidence>
<evidence type="ECO:0000256" key="3">
    <source>
        <dbReference type="ARBA" id="ARBA00021585"/>
    </source>
</evidence>
<proteinExistence type="inferred from homology"/>
<reference evidence="5" key="2">
    <citation type="submission" date="2019-04" db="EMBL/GenBank/DDBJ databases">
        <authorList>
            <person name="Pasella M."/>
        </authorList>
    </citation>
    <scope>NUCLEOTIDE SEQUENCE</scope>
    <source>
        <strain evidence="5">25966_2</strain>
    </source>
</reference>
<dbReference type="AlphaFoldDB" id="A0A4D6WZ48"/>
<evidence type="ECO:0000256" key="4">
    <source>
        <dbReference type="ARBA" id="ARBA00022640"/>
    </source>
</evidence>
<protein>
    <recommendedName>
        <fullName evidence="3">Uncharacterized protein ycf35</fullName>
    </recommendedName>
</protein>
<keyword evidence="4 5" id="KW-0934">Plastid</keyword>
<dbReference type="EMBL" id="MK814661">
    <property type="protein sequence ID" value="QCI06845.1"/>
    <property type="molecule type" value="Genomic_DNA"/>
</dbReference>
<gene>
    <name evidence="5" type="primary">ycf35</name>
</gene>
<evidence type="ECO:0000256" key="1">
    <source>
        <dbReference type="ARBA" id="ARBA00004474"/>
    </source>
</evidence>
<accession>A0A4D6WZ48</accession>
<organism evidence="5">
    <name type="scientific">Halydictyon mirabile</name>
    <dbReference type="NCBI Taxonomy" id="189652"/>
    <lineage>
        <taxon>Eukaryota</taxon>
        <taxon>Rhodophyta</taxon>
        <taxon>Florideophyceae</taxon>
        <taxon>Rhodymeniophycidae</taxon>
        <taxon>Ceramiales</taxon>
        <taxon>Dasyaceae</taxon>
        <taxon>Halydictyon</taxon>
    </lineage>
</organism>
<name>A0A4D6WZ48_9FLOR</name>
<comment type="similarity">
    <text evidence="2">Belongs to the ycf35 family.</text>
</comment>
<evidence type="ECO:0000256" key="2">
    <source>
        <dbReference type="ARBA" id="ARBA00009068"/>
    </source>
</evidence>
<reference evidence="5" key="1">
    <citation type="journal article" date="2019" name="Mol. Phylogenet. Evol.">
        <title>Morphological evolution and classification of the red algal order Ceramiales inferred using plastid phylogenomics.</title>
        <authorList>
            <person name="Diaz-Tapia P."/>
            <person name="Pasella M.M."/>
            <person name="Verbruggen H."/>
            <person name="Maggs C.A."/>
        </authorList>
    </citation>
    <scope>NUCLEOTIDE SEQUENCE</scope>
    <source>
        <strain evidence="5">25966_2</strain>
    </source>
</reference>
<dbReference type="Pfam" id="PF06868">
    <property type="entry name" value="DUF1257"/>
    <property type="match status" value="1"/>
</dbReference>
<comment type="subcellular location">
    <subcellularLocation>
        <location evidence="1">Plastid</location>
    </subcellularLocation>
</comment>
<dbReference type="GO" id="GO:0009536">
    <property type="term" value="C:plastid"/>
    <property type="evidence" value="ECO:0007669"/>
    <property type="project" value="UniProtKB-SubCell"/>
</dbReference>